<sequence>MAIKAVIFDFDGLILDTESNEYHAHSEIFKQLGVELPIAEWGKCIGTDASAFDVYAYLEELVGKPVDRETLKKNRHDLFTKRMSLEGVRPGVREYLQSAQALDLRIGLASSSSFAWVSGYLEIHKLAHYFETIRTREDVVKVKPSPELYQKALEDLGVLPSEAIAFEDSPNGSLAAKRAGMYCVIVPNSITGSLVFGETDLRLDSMEQMSLSEVIVRFN</sequence>
<dbReference type="EMBL" id="CP034235">
    <property type="protein sequence ID" value="QGQ95342.1"/>
    <property type="molecule type" value="Genomic_DNA"/>
</dbReference>
<dbReference type="NCBIfam" id="TIGR01509">
    <property type="entry name" value="HAD-SF-IA-v3"/>
    <property type="match status" value="1"/>
</dbReference>
<dbReference type="InterPro" id="IPR041492">
    <property type="entry name" value="HAD_2"/>
</dbReference>
<gene>
    <name evidence="1" type="ORF">EHS13_10825</name>
</gene>
<organism evidence="1 2">
    <name type="scientific">Paenibacillus psychroresistens</name>
    <dbReference type="NCBI Taxonomy" id="1778678"/>
    <lineage>
        <taxon>Bacteria</taxon>
        <taxon>Bacillati</taxon>
        <taxon>Bacillota</taxon>
        <taxon>Bacilli</taxon>
        <taxon>Bacillales</taxon>
        <taxon>Paenibacillaceae</taxon>
        <taxon>Paenibacillus</taxon>
    </lineage>
</organism>
<dbReference type="Pfam" id="PF13419">
    <property type="entry name" value="HAD_2"/>
    <property type="match status" value="1"/>
</dbReference>
<evidence type="ECO:0000313" key="1">
    <source>
        <dbReference type="EMBL" id="QGQ95342.1"/>
    </source>
</evidence>
<dbReference type="InterPro" id="IPR036412">
    <property type="entry name" value="HAD-like_sf"/>
</dbReference>
<dbReference type="RefSeq" id="WP_155700359.1">
    <property type="nucleotide sequence ID" value="NZ_CP034235.1"/>
</dbReference>
<protein>
    <submittedName>
        <fullName evidence="1">HAD family hydrolase</fullName>
    </submittedName>
</protein>
<dbReference type="SUPFAM" id="SSF56784">
    <property type="entry name" value="HAD-like"/>
    <property type="match status" value="1"/>
</dbReference>
<dbReference type="Gene3D" id="1.10.150.240">
    <property type="entry name" value="Putative phosphatase, domain 2"/>
    <property type="match status" value="1"/>
</dbReference>
<dbReference type="PANTHER" id="PTHR18901">
    <property type="entry name" value="2-DEOXYGLUCOSE-6-PHOSPHATE PHOSPHATASE 2"/>
    <property type="match status" value="1"/>
</dbReference>
<dbReference type="OrthoDB" id="9797743at2"/>
<dbReference type="InterPro" id="IPR006439">
    <property type="entry name" value="HAD-SF_hydro_IA"/>
</dbReference>
<dbReference type="SFLD" id="SFLDG01129">
    <property type="entry name" value="C1.5:_HAD__Beta-PGM__Phosphata"/>
    <property type="match status" value="1"/>
</dbReference>
<dbReference type="PRINTS" id="PR00413">
    <property type="entry name" value="HADHALOGNASE"/>
</dbReference>
<dbReference type="KEGG" id="ppsc:EHS13_10825"/>
<dbReference type="Gene3D" id="3.40.50.1000">
    <property type="entry name" value="HAD superfamily/HAD-like"/>
    <property type="match status" value="1"/>
</dbReference>
<dbReference type="Proteomes" id="UP000426246">
    <property type="component" value="Chromosome"/>
</dbReference>
<proteinExistence type="predicted"/>
<dbReference type="CDD" id="cd16423">
    <property type="entry name" value="HAD_BPGM-like"/>
    <property type="match status" value="1"/>
</dbReference>
<keyword evidence="2" id="KW-1185">Reference proteome</keyword>
<name>A0A6B8RIF2_9BACL</name>
<dbReference type="SFLD" id="SFLDS00003">
    <property type="entry name" value="Haloacid_Dehalogenase"/>
    <property type="match status" value="1"/>
</dbReference>
<reference evidence="2" key="1">
    <citation type="submission" date="2018-11" db="EMBL/GenBank/DDBJ databases">
        <title>Complete genome sequence of Paenibacillus sp. ML311-T8.</title>
        <authorList>
            <person name="Nam Y.-D."/>
            <person name="Kang J."/>
            <person name="Chung W.-H."/>
            <person name="Park Y.S."/>
        </authorList>
    </citation>
    <scope>NUCLEOTIDE SEQUENCE [LARGE SCALE GENOMIC DNA]</scope>
    <source>
        <strain evidence="2">ML311-T8</strain>
    </source>
</reference>
<accession>A0A6B8RIF2</accession>
<dbReference type="InterPro" id="IPR023214">
    <property type="entry name" value="HAD_sf"/>
</dbReference>
<evidence type="ECO:0000313" key="2">
    <source>
        <dbReference type="Proteomes" id="UP000426246"/>
    </source>
</evidence>
<dbReference type="AlphaFoldDB" id="A0A6B8RIF2"/>
<dbReference type="PANTHER" id="PTHR18901:SF38">
    <property type="entry name" value="PSEUDOURIDINE-5'-PHOSPHATASE"/>
    <property type="match status" value="1"/>
</dbReference>
<keyword evidence="1" id="KW-0378">Hydrolase</keyword>
<dbReference type="GO" id="GO:0016787">
    <property type="term" value="F:hydrolase activity"/>
    <property type="evidence" value="ECO:0007669"/>
    <property type="project" value="UniProtKB-KW"/>
</dbReference>
<dbReference type="InterPro" id="IPR023198">
    <property type="entry name" value="PGP-like_dom2"/>
</dbReference>